<name>A0A8H7L982_9ASCO</name>
<evidence type="ECO:0000313" key="2">
    <source>
        <dbReference type="Proteomes" id="UP000649328"/>
    </source>
</evidence>
<evidence type="ECO:0000313" key="1">
    <source>
        <dbReference type="EMBL" id="KAF7999804.1"/>
    </source>
</evidence>
<accession>A0A8H7L982</accession>
<protein>
    <submittedName>
        <fullName evidence="1">Uncharacterized protein</fullName>
    </submittedName>
</protein>
<reference evidence="1" key="1">
    <citation type="submission" date="2020-10" db="EMBL/GenBank/DDBJ databases">
        <title>The Whole-Genome Sequence of Metschnikowia persimmonesis, a Novel Endophytic Yeast Species Isolated from Medicinal Plant Diospyros kaki Thumb.</title>
        <authorList>
            <person name="Rahmat E."/>
            <person name="Kang Y."/>
        </authorList>
    </citation>
    <scope>NUCLEOTIDE SEQUENCE</scope>
    <source>
        <strain evidence="1">KIOM G15050</strain>
    </source>
</reference>
<comment type="caution">
    <text evidence="1">The sequence shown here is derived from an EMBL/GenBank/DDBJ whole genome shotgun (WGS) entry which is preliminary data.</text>
</comment>
<gene>
    <name evidence="1" type="ORF">HF325_005653</name>
</gene>
<proteinExistence type="predicted"/>
<sequence length="80" mass="9218">MDLIKELTKNVNLYEVKAHIRKAQNEQTEADLENDLMISYKYTISCVRCIDKISQLHSLSAEEEAVYHPPSNQISIDPKI</sequence>
<dbReference type="Proteomes" id="UP000649328">
    <property type="component" value="Unassembled WGS sequence"/>
</dbReference>
<organism evidence="1 2">
    <name type="scientific">Metschnikowia pulcherrima</name>
    <dbReference type="NCBI Taxonomy" id="27326"/>
    <lineage>
        <taxon>Eukaryota</taxon>
        <taxon>Fungi</taxon>
        <taxon>Dikarya</taxon>
        <taxon>Ascomycota</taxon>
        <taxon>Saccharomycotina</taxon>
        <taxon>Pichiomycetes</taxon>
        <taxon>Metschnikowiaceae</taxon>
        <taxon>Metschnikowia</taxon>
    </lineage>
</organism>
<keyword evidence="2" id="KW-1185">Reference proteome</keyword>
<dbReference type="AlphaFoldDB" id="A0A8H7L982"/>
<dbReference type="EMBL" id="JACBPP010000008">
    <property type="protein sequence ID" value="KAF7999804.1"/>
    <property type="molecule type" value="Genomic_DNA"/>
</dbReference>